<dbReference type="Proteomes" id="UP001162541">
    <property type="component" value="Chromosome 7"/>
</dbReference>
<sequence length="103" mass="11288">MNSSPSSTVVDIETAPGGTPAKAATPSFWSRVTKAVNVAEEHIANFFGLNDSKYQWAVDEYMKQQLSGDATVRPKSPRALEDQPEMQPTGLQIMDRNSSKASW</sequence>
<evidence type="ECO:0000313" key="2">
    <source>
        <dbReference type="EMBL" id="BBN17825.1"/>
    </source>
</evidence>
<reference evidence="3 4" key="1">
    <citation type="submission" date="2016-03" db="EMBL/GenBank/DDBJ databases">
        <title>Mechanisms controlling the formation of the plant cell surface in tip-growing cells are functionally conserved among land plants.</title>
        <authorList>
            <person name="Honkanen S."/>
            <person name="Jones V.A."/>
            <person name="Morieri G."/>
            <person name="Champion C."/>
            <person name="Hetherington A.J."/>
            <person name="Kelly S."/>
            <person name="Saint-Marcoux D."/>
            <person name="Proust H."/>
            <person name="Prescott H."/>
            <person name="Dolan L."/>
        </authorList>
    </citation>
    <scope>NUCLEOTIDE SEQUENCE [LARGE SCALE GENOMIC DNA]</scope>
    <source>
        <strain evidence="4">cv. Tak-1 and cv. Tak-2</strain>
        <tissue evidence="3">Whole gametophyte</tissue>
    </source>
</reference>
<name>A0A176WQ27_MARPO</name>
<feature type="region of interest" description="Disordered" evidence="1">
    <location>
        <begin position="68"/>
        <end position="103"/>
    </location>
</feature>
<accession>A0A176WQ27</accession>
<dbReference type="EMBL" id="LVLJ01000377">
    <property type="protein sequence ID" value="OAE34625.1"/>
    <property type="molecule type" value="Genomic_DNA"/>
</dbReference>
<dbReference type="AlphaFoldDB" id="A0A176WQ27"/>
<dbReference type="EMBL" id="AP019872">
    <property type="protein sequence ID" value="BBN17825.1"/>
    <property type="molecule type" value="Genomic_DNA"/>
</dbReference>
<evidence type="ECO:0000313" key="3">
    <source>
        <dbReference type="EMBL" id="OAE34625.1"/>
    </source>
</evidence>
<protein>
    <submittedName>
        <fullName evidence="3">Uncharacterized protein</fullName>
    </submittedName>
</protein>
<reference evidence="5" key="3">
    <citation type="journal article" date="2020" name="Curr. Biol.">
        <title>Chromatin organization in early land plants reveals an ancestral association between H3K27me3, transposons, and constitutive heterochromatin.</title>
        <authorList>
            <person name="Montgomery S.A."/>
            <person name="Tanizawa Y."/>
            <person name="Galik B."/>
            <person name="Wang N."/>
            <person name="Ito T."/>
            <person name="Mochizuki T."/>
            <person name="Akimcheva S."/>
            <person name="Bowman J.L."/>
            <person name="Cognat V."/>
            <person name="Marechal-Drouard L."/>
            <person name="Ekker H."/>
            <person name="Hong S.F."/>
            <person name="Kohchi T."/>
            <person name="Lin S.S."/>
            <person name="Liu L.D."/>
            <person name="Nakamura Y."/>
            <person name="Valeeva L.R."/>
            <person name="Shakirov E.V."/>
            <person name="Shippen D.E."/>
            <person name="Wei W.L."/>
            <person name="Yagura M."/>
            <person name="Yamaoka S."/>
            <person name="Yamato K.T."/>
            <person name="Liu C."/>
            <person name="Berger F."/>
        </authorList>
    </citation>
    <scope>NUCLEOTIDE SEQUENCE [LARGE SCALE GENOMIC DNA]</scope>
    <source>
        <strain evidence="5">Tak-1</strain>
    </source>
</reference>
<proteinExistence type="predicted"/>
<organism evidence="3 4">
    <name type="scientific">Marchantia polymorpha subsp. ruderalis</name>
    <dbReference type="NCBI Taxonomy" id="1480154"/>
    <lineage>
        <taxon>Eukaryota</taxon>
        <taxon>Viridiplantae</taxon>
        <taxon>Streptophyta</taxon>
        <taxon>Embryophyta</taxon>
        <taxon>Marchantiophyta</taxon>
        <taxon>Marchantiopsida</taxon>
        <taxon>Marchantiidae</taxon>
        <taxon>Marchantiales</taxon>
        <taxon>Marchantiaceae</taxon>
        <taxon>Marchantia</taxon>
    </lineage>
</organism>
<dbReference type="Proteomes" id="UP000077202">
    <property type="component" value="Unassembled WGS sequence"/>
</dbReference>
<feature type="compositionally biased region" description="Low complexity" evidence="1">
    <location>
        <begin position="14"/>
        <end position="23"/>
    </location>
</feature>
<gene>
    <name evidence="3" type="ORF">AXG93_167s1360</name>
    <name evidence="2" type="ORF">Mp_7g17160</name>
</gene>
<dbReference type="PANTHER" id="PTHR37376">
    <property type="entry name" value="EXPRESSED PROTEIN"/>
    <property type="match status" value="1"/>
</dbReference>
<evidence type="ECO:0000313" key="4">
    <source>
        <dbReference type="Proteomes" id="UP000077202"/>
    </source>
</evidence>
<evidence type="ECO:0000256" key="1">
    <source>
        <dbReference type="SAM" id="MobiDB-lite"/>
    </source>
</evidence>
<dbReference type="InterPro" id="IPR028260">
    <property type="entry name" value="FAM177"/>
</dbReference>
<dbReference type="Pfam" id="PF14774">
    <property type="entry name" value="FAM177"/>
    <property type="match status" value="1"/>
</dbReference>
<keyword evidence="4" id="KW-1185">Reference proteome</keyword>
<evidence type="ECO:0000313" key="5">
    <source>
        <dbReference type="Proteomes" id="UP001162541"/>
    </source>
</evidence>
<feature type="region of interest" description="Disordered" evidence="1">
    <location>
        <begin position="1"/>
        <end position="23"/>
    </location>
</feature>
<reference evidence="2" key="2">
    <citation type="journal article" date="2019" name="Curr. Biol.">
        <title>Chromatin organization in early land plants reveals an ancestral association between H3K27me3, transposons, and constitutive heterochromatin.</title>
        <authorList>
            <person name="Montgomery S.A."/>
            <person name="Tanizawa Y."/>
            <person name="Galik B."/>
            <person name="Wang N."/>
            <person name="Ito T."/>
            <person name="Mochizuki T."/>
            <person name="Akimcheva S."/>
            <person name="Bowman J."/>
            <person name="Cognat V."/>
            <person name="Drouard L."/>
            <person name="Ekker H."/>
            <person name="Houng S."/>
            <person name="Kohchi T."/>
            <person name="Lin S."/>
            <person name="Liu L.D."/>
            <person name="Nakamura Y."/>
            <person name="Valeeva L.R."/>
            <person name="Shakirov E.V."/>
            <person name="Shippen D.E."/>
            <person name="Wei W."/>
            <person name="Yagura M."/>
            <person name="Yamaoka S."/>
            <person name="Yamato K.T."/>
            <person name="Liu C."/>
            <person name="Berger F."/>
        </authorList>
    </citation>
    <scope>NUCLEOTIDE SEQUENCE [LARGE SCALE GENOMIC DNA]</scope>
    <source>
        <strain evidence="2">Tak-1</strain>
    </source>
</reference>
<dbReference type="PANTHER" id="PTHR37376:SF1">
    <property type="entry name" value="EXPRESSED PROTEIN"/>
    <property type="match status" value="1"/>
</dbReference>